<dbReference type="InterPro" id="IPR016103">
    <property type="entry name" value="ProQ/FinO"/>
</dbReference>
<sequence>MRPVSPVQYDFYKRRMPELIEKYPHLFNKKFPEPLAIGTTQELVKYTDFTEHEISQLLYVWCGRAEYLCMATSVGSRVGLDGSMQLMHPQQLRGFQKAVLRLNPKRLQQFARDFKVLYEREAFASFTADENPLLTGLIKPVKQQFFEARLSHSIIQYNHDKSRAIVWGNIWDDKKTTGNHPFRDATWIHTSSVVKIYSIAQVWFVETLNSVYRIMGEIEGLDMEHRNFKKKEAS</sequence>
<proteinExistence type="predicted"/>
<dbReference type="GO" id="GO:0003723">
    <property type="term" value="F:RNA binding"/>
    <property type="evidence" value="ECO:0007669"/>
    <property type="project" value="UniProtKB-KW"/>
</dbReference>
<evidence type="ECO:0000313" key="4">
    <source>
        <dbReference type="Proteomes" id="UP000240649"/>
    </source>
</evidence>
<reference evidence="3 4" key="1">
    <citation type="submission" date="2018-01" db="EMBL/GenBank/DDBJ databases">
        <title>Draft Genome Sequence of Salmonella Enteritidis Phage SE131.</title>
        <authorList>
            <person name="Kim Y."/>
            <person name="Han B.K."/>
            <person name="Kim H."/>
            <person name="Kim D."/>
        </authorList>
    </citation>
    <scope>NUCLEOTIDE SEQUENCE [LARGE SCALE GENOMIC DNA]</scope>
</reference>
<dbReference type="RefSeq" id="YP_010672012.1">
    <property type="nucleotide sequence ID" value="NC_070974.1"/>
</dbReference>
<dbReference type="Pfam" id="PF04352">
    <property type="entry name" value="ProQ"/>
    <property type="match status" value="1"/>
</dbReference>
<name>A0A2P1CAA9_9CAUD</name>
<organism evidence="3 4">
    <name type="scientific">Salmonella phage SE131</name>
    <dbReference type="NCBI Taxonomy" id="2081631"/>
    <lineage>
        <taxon>Viruses</taxon>
        <taxon>Duplodnaviria</taxon>
        <taxon>Heunggongvirae</taxon>
        <taxon>Uroviricota</taxon>
        <taxon>Caudoviricetes</taxon>
        <taxon>Grimontviridae</taxon>
        <taxon>Moazamivirus</taxon>
        <taxon>Moazamivirus SE131</taxon>
    </lineage>
</organism>
<accession>A0A2P1CAA9</accession>
<feature type="domain" description="ProQ/FinO" evidence="2">
    <location>
        <begin position="17"/>
        <end position="83"/>
    </location>
</feature>
<evidence type="ECO:0000259" key="2">
    <source>
        <dbReference type="Pfam" id="PF04352"/>
    </source>
</evidence>
<dbReference type="Proteomes" id="UP000240649">
    <property type="component" value="Segment"/>
</dbReference>
<keyword evidence="1" id="KW-0694">RNA-binding</keyword>
<dbReference type="GeneID" id="77948282"/>
<dbReference type="SUPFAM" id="SSF48657">
    <property type="entry name" value="FinO-like"/>
    <property type="match status" value="1"/>
</dbReference>
<evidence type="ECO:0000256" key="1">
    <source>
        <dbReference type="ARBA" id="ARBA00022884"/>
    </source>
</evidence>
<dbReference type="InterPro" id="IPR036442">
    <property type="entry name" value="ProQ/FinO_sf"/>
</dbReference>
<evidence type="ECO:0000313" key="3">
    <source>
        <dbReference type="EMBL" id="AVJ48163.1"/>
    </source>
</evidence>
<dbReference type="EMBL" id="MG873442">
    <property type="protein sequence ID" value="AVJ48163.1"/>
    <property type="molecule type" value="Genomic_DNA"/>
</dbReference>
<protein>
    <recommendedName>
        <fullName evidence="2">ProQ/FinO domain-containing protein</fullName>
    </recommendedName>
</protein>
<dbReference type="Gene3D" id="1.10.1710.10">
    <property type="entry name" value="ProQ/FinO domain"/>
    <property type="match status" value="1"/>
</dbReference>
<keyword evidence="4" id="KW-1185">Reference proteome</keyword>
<dbReference type="KEGG" id="vg:77948282"/>